<keyword evidence="1" id="KW-0812">Transmembrane</keyword>
<organism evidence="2 3">
    <name type="scientific">Marivirga aurantiaca</name>
    <dbReference type="NCBI Taxonomy" id="2802615"/>
    <lineage>
        <taxon>Bacteria</taxon>
        <taxon>Pseudomonadati</taxon>
        <taxon>Bacteroidota</taxon>
        <taxon>Cytophagia</taxon>
        <taxon>Cytophagales</taxon>
        <taxon>Marivirgaceae</taxon>
        <taxon>Marivirga</taxon>
    </lineage>
</organism>
<name>A0A934WXQ7_9BACT</name>
<sequence length="130" mass="14338">MKNRFFSVPLDFLGISTSLLCAIHCAFLPFFLSFTSLAGLHFLANPWVEYSVIVISLGLALLSLFPAYNKYHYHFAPLLVVGLGFLLIGLGQLLGESDSEIIFTALGAAFVAFAHGLNWYFITRLKNTAC</sequence>
<keyword evidence="3" id="KW-1185">Reference proteome</keyword>
<feature type="transmembrane region" description="Helical" evidence="1">
    <location>
        <begin position="75"/>
        <end position="95"/>
    </location>
</feature>
<evidence type="ECO:0000313" key="3">
    <source>
        <dbReference type="Proteomes" id="UP000611723"/>
    </source>
</evidence>
<feature type="transmembrane region" description="Helical" evidence="1">
    <location>
        <begin position="47"/>
        <end position="68"/>
    </location>
</feature>
<feature type="transmembrane region" description="Helical" evidence="1">
    <location>
        <begin position="12"/>
        <end position="35"/>
    </location>
</feature>
<evidence type="ECO:0000313" key="2">
    <source>
        <dbReference type="EMBL" id="MBK6264751.1"/>
    </source>
</evidence>
<dbReference type="AlphaFoldDB" id="A0A934WXQ7"/>
<dbReference type="Pfam" id="PF03203">
    <property type="entry name" value="MerC"/>
    <property type="match status" value="1"/>
</dbReference>
<gene>
    <name evidence="2" type="ORF">JKA74_06860</name>
</gene>
<dbReference type="EMBL" id="JAEQBW010000002">
    <property type="protein sequence ID" value="MBK6264751.1"/>
    <property type="molecule type" value="Genomic_DNA"/>
</dbReference>
<comment type="caution">
    <text evidence="2">The sequence shown here is derived from an EMBL/GenBank/DDBJ whole genome shotgun (WGS) entry which is preliminary data.</text>
</comment>
<proteinExistence type="predicted"/>
<keyword evidence="1" id="KW-1133">Transmembrane helix</keyword>
<evidence type="ECO:0000256" key="1">
    <source>
        <dbReference type="SAM" id="Phobius"/>
    </source>
</evidence>
<dbReference type="Proteomes" id="UP000611723">
    <property type="component" value="Unassembled WGS sequence"/>
</dbReference>
<protein>
    <submittedName>
        <fullName evidence="2">MerC domain-containing protein</fullName>
    </submittedName>
</protein>
<dbReference type="GO" id="GO:0016020">
    <property type="term" value="C:membrane"/>
    <property type="evidence" value="ECO:0007669"/>
    <property type="project" value="InterPro"/>
</dbReference>
<dbReference type="GO" id="GO:0015097">
    <property type="term" value="F:mercury ion transmembrane transporter activity"/>
    <property type="evidence" value="ECO:0007669"/>
    <property type="project" value="InterPro"/>
</dbReference>
<accession>A0A934WXQ7</accession>
<dbReference type="RefSeq" id="WP_201430420.1">
    <property type="nucleotide sequence ID" value="NZ_JAEQBW010000002.1"/>
</dbReference>
<keyword evidence="1" id="KW-0472">Membrane</keyword>
<reference evidence="2" key="1">
    <citation type="submission" date="2021-01" db="EMBL/GenBank/DDBJ databases">
        <title>Marivirga aurantiaca sp. nov., isolated from intertidal surface sediments.</title>
        <authorList>
            <person name="Zhang M."/>
        </authorList>
    </citation>
    <scope>NUCLEOTIDE SEQUENCE</scope>
    <source>
        <strain evidence="2">S37H4</strain>
    </source>
</reference>
<feature type="transmembrane region" description="Helical" evidence="1">
    <location>
        <begin position="101"/>
        <end position="122"/>
    </location>
</feature>
<dbReference type="InterPro" id="IPR004891">
    <property type="entry name" value="Mercury-R_MerC"/>
</dbReference>